<comment type="caution">
    <text evidence="3">The sequence shown here is derived from an EMBL/GenBank/DDBJ whole genome shotgun (WGS) entry which is preliminary data.</text>
</comment>
<proteinExistence type="predicted"/>
<sequence length="218" mass="22890">MKRSLGSHLFLAAAFLAVALPAVPSFADGIQAFSFTSAVFRDDDPGTAELGYTFTVGNNPIVVDSLGYINDVYQGTHTIAIFDVATQQMVPGALATVTTPYGSAIDTYFTYTALSTPVTLAANTEYQIVSQFFAGEYYFTDAEGFTSAPGVTFGIASYGNYGDPPSIPVFATGSYAGNDPGDFGPNFTFTPVPEPSSICLVVSGICGLAATGLRRLKR</sequence>
<dbReference type="InterPro" id="IPR013424">
    <property type="entry name" value="Ice-binding_C"/>
</dbReference>
<protein>
    <recommendedName>
        <fullName evidence="2">DUF4082 domain-containing protein</fullName>
    </recommendedName>
</protein>
<reference evidence="3" key="1">
    <citation type="journal article" date="2014" name="Int. J. Syst. Evol. Microbiol.">
        <title>Complete genome sequence of Corynebacterium casei LMG S-19264T (=DSM 44701T), isolated from a smear-ripened cheese.</title>
        <authorList>
            <consortium name="US DOE Joint Genome Institute (JGI-PGF)"/>
            <person name="Walter F."/>
            <person name="Albersmeier A."/>
            <person name="Kalinowski J."/>
            <person name="Ruckert C."/>
        </authorList>
    </citation>
    <scope>NUCLEOTIDE SEQUENCE</scope>
    <source>
        <strain evidence="3">CGMCC 1.15447</strain>
    </source>
</reference>
<evidence type="ECO:0000313" key="4">
    <source>
        <dbReference type="Proteomes" id="UP000648801"/>
    </source>
</evidence>
<organism evidence="3 4">
    <name type="scientific">Edaphobacter acidisoli</name>
    <dbReference type="NCBI Taxonomy" id="2040573"/>
    <lineage>
        <taxon>Bacteria</taxon>
        <taxon>Pseudomonadati</taxon>
        <taxon>Acidobacteriota</taxon>
        <taxon>Terriglobia</taxon>
        <taxon>Terriglobales</taxon>
        <taxon>Acidobacteriaceae</taxon>
        <taxon>Edaphobacter</taxon>
    </lineage>
</organism>
<reference evidence="3" key="2">
    <citation type="submission" date="2020-09" db="EMBL/GenBank/DDBJ databases">
        <authorList>
            <person name="Sun Q."/>
            <person name="Zhou Y."/>
        </authorList>
    </citation>
    <scope>NUCLEOTIDE SEQUENCE</scope>
    <source>
        <strain evidence="3">CGMCC 1.15447</strain>
    </source>
</reference>
<dbReference type="AlphaFoldDB" id="A0A916RKC9"/>
<keyword evidence="1" id="KW-0732">Signal</keyword>
<dbReference type="NCBIfam" id="TIGR02595">
    <property type="entry name" value="PEP_CTERM"/>
    <property type="match status" value="1"/>
</dbReference>
<feature type="domain" description="DUF4082" evidence="2">
    <location>
        <begin position="38"/>
        <end position="149"/>
    </location>
</feature>
<dbReference type="InterPro" id="IPR025141">
    <property type="entry name" value="DUF4082"/>
</dbReference>
<feature type="chain" id="PRO_5037686992" description="DUF4082 domain-containing protein" evidence="1">
    <location>
        <begin position="28"/>
        <end position="218"/>
    </location>
</feature>
<feature type="signal peptide" evidence="1">
    <location>
        <begin position="1"/>
        <end position="27"/>
    </location>
</feature>
<name>A0A916RKC9_9BACT</name>
<keyword evidence="4" id="KW-1185">Reference proteome</keyword>
<evidence type="ECO:0000256" key="1">
    <source>
        <dbReference type="SAM" id="SignalP"/>
    </source>
</evidence>
<evidence type="ECO:0000313" key="3">
    <source>
        <dbReference type="EMBL" id="GGA59895.1"/>
    </source>
</evidence>
<dbReference type="Pfam" id="PF13313">
    <property type="entry name" value="DUF4082"/>
    <property type="match status" value="1"/>
</dbReference>
<accession>A0A916RKC9</accession>
<dbReference type="RefSeq" id="WP_188759820.1">
    <property type="nucleotide sequence ID" value="NZ_BMJB01000001.1"/>
</dbReference>
<gene>
    <name evidence="3" type="ORF">GCM10011507_09300</name>
</gene>
<dbReference type="EMBL" id="BMJB01000001">
    <property type="protein sequence ID" value="GGA59895.1"/>
    <property type="molecule type" value="Genomic_DNA"/>
</dbReference>
<evidence type="ECO:0000259" key="2">
    <source>
        <dbReference type="Pfam" id="PF13313"/>
    </source>
</evidence>
<dbReference type="Proteomes" id="UP000648801">
    <property type="component" value="Unassembled WGS sequence"/>
</dbReference>